<name>A0A8J8MU26_9RHOB</name>
<gene>
    <name evidence="1" type="ORF">GR316_09150</name>
</gene>
<evidence type="ECO:0000313" key="2">
    <source>
        <dbReference type="Proteomes" id="UP000679284"/>
    </source>
</evidence>
<dbReference type="SUPFAM" id="SSF55785">
    <property type="entry name" value="PYP-like sensor domain (PAS domain)"/>
    <property type="match status" value="2"/>
</dbReference>
<evidence type="ECO:0000313" key="1">
    <source>
        <dbReference type="EMBL" id="QUS36411.1"/>
    </source>
</evidence>
<dbReference type="InterPro" id="IPR035965">
    <property type="entry name" value="PAS-like_dom_sf"/>
</dbReference>
<sequence length="485" mass="53256">MFNLNLLGQASGAAAMAVAASLLLLRAGALRLLQPAPRHDEVDQTVFLLDGARLLDACYRGRQFLSAAPRHGMTECGWLLTHLERMFPGLGAELAALGPGQSLERQGEDGMLMLAERHTSTTRIILMAQNGDMDRLTRQAEREELCHLRAAALAAPAPTWYETEDGAVIWANRAYLELAGRERPVWPFPRLFEPGGSGRIQCGTEWYDVHAEADDGGRHCFALPAGPAVRAEAQLRDFRQTLSRTFADLPIGLAVFDNKRKLQMFNPALLELTRLASGFLSDQPSLFAMLDAMRDARTIPEPRDYRSWRRNMLALEEAAARGDYEETWMLPGGRTHRVIGRPHSSGGLALMFEDISSEMTRLRNHRAEMELGQAVLDGIDDAVAVFSASGALLLSNTPYAALWGHDPLAVLDDRTLEELLPGWRARTVSDPFWDAVVAGATAPRQADLRLTDGRPLRASLQPLPGGSVMIRFQLRPAAKVALAAG</sequence>
<proteinExistence type="predicted"/>
<dbReference type="Proteomes" id="UP000679284">
    <property type="component" value="Chromosome"/>
</dbReference>
<dbReference type="Pfam" id="PF12860">
    <property type="entry name" value="PAS_7"/>
    <property type="match status" value="1"/>
</dbReference>
<dbReference type="EMBL" id="CP047289">
    <property type="protein sequence ID" value="QUS36411.1"/>
    <property type="molecule type" value="Genomic_DNA"/>
</dbReference>
<reference evidence="1" key="1">
    <citation type="submission" date="2020-01" db="EMBL/GenBank/DDBJ databases">
        <authorList>
            <person name="Yang Y."/>
            <person name="Kwon Y.M."/>
        </authorList>
    </citation>
    <scope>NUCLEOTIDE SEQUENCE</scope>
    <source>
        <strain evidence="1">PG104</strain>
    </source>
</reference>
<dbReference type="RefSeq" id="WP_211783632.1">
    <property type="nucleotide sequence ID" value="NZ_CP047289.1"/>
</dbReference>
<organism evidence="1 2">
    <name type="scientific">Falsirhodobacter algicola</name>
    <dbReference type="NCBI Taxonomy" id="2692330"/>
    <lineage>
        <taxon>Bacteria</taxon>
        <taxon>Pseudomonadati</taxon>
        <taxon>Pseudomonadota</taxon>
        <taxon>Alphaproteobacteria</taxon>
        <taxon>Rhodobacterales</taxon>
        <taxon>Paracoccaceae</taxon>
        <taxon>Falsirhodobacter</taxon>
    </lineage>
</organism>
<dbReference type="KEGG" id="fap:GR316_09150"/>
<accession>A0A8J8MU26</accession>
<protein>
    <submittedName>
        <fullName evidence="1">PAS domain-containing protein</fullName>
    </submittedName>
</protein>
<keyword evidence="2" id="KW-1185">Reference proteome</keyword>
<dbReference type="AlphaFoldDB" id="A0A8J8MU26"/>